<keyword evidence="2" id="KW-0614">Plasmid</keyword>
<feature type="transmembrane region" description="Helical" evidence="1">
    <location>
        <begin position="52"/>
        <end position="70"/>
    </location>
</feature>
<evidence type="ECO:0000313" key="2">
    <source>
        <dbReference type="EMBL" id="APU91744.1"/>
    </source>
</evidence>
<dbReference type="EMBL" id="KX957972">
    <property type="protein sequence ID" value="APU91744.1"/>
    <property type="molecule type" value="Genomic_DNA"/>
</dbReference>
<keyword evidence="1" id="KW-0472">Membrane</keyword>
<accession>A0A1P8DRK8</accession>
<proteinExistence type="predicted"/>
<evidence type="ECO:0000256" key="1">
    <source>
        <dbReference type="SAM" id="Phobius"/>
    </source>
</evidence>
<organism evidence="2">
    <name type="scientific">Vibrio parahaemolyticus</name>
    <dbReference type="NCBI Taxonomy" id="670"/>
    <lineage>
        <taxon>Bacteria</taxon>
        <taxon>Pseudomonadati</taxon>
        <taxon>Pseudomonadota</taxon>
        <taxon>Gammaproteobacteria</taxon>
        <taxon>Vibrionales</taxon>
        <taxon>Vibrionaceae</taxon>
        <taxon>Vibrio</taxon>
    </lineage>
</organism>
<name>A0A1P8DRK8_VIBPH</name>
<reference evidence="2" key="1">
    <citation type="submission" date="2016-10" db="EMBL/GenBank/DDBJ databases">
        <title>Evolution and Comparative Genomics of Conjugative MDR Plasmids in Vibrio species.</title>
        <authorList>
            <person name="Li R."/>
            <person name="Ye L."/>
            <person name="Wong M.Ho.Yin."/>
            <person name="Zheng Z."/>
            <person name="Chan E.Wai.Chi."/>
            <person name="Chen S."/>
        </authorList>
    </citation>
    <scope>NUCLEOTIDE SEQUENCE</scope>
    <source>
        <plasmid evidence="2">pVPS91</plasmid>
    </source>
</reference>
<dbReference type="RefSeq" id="WP_140277271.1">
    <property type="nucleotide sequence ID" value="NZ_JASKZO010000015.1"/>
</dbReference>
<sequence length="78" mass="9008">MFFYLFNWKVKLGVILTVGLFLGAVITFVVAWGTPMPKDVFSYASYFISYRWFLFFIVSGLSVGSATMKYHEKIMQSI</sequence>
<keyword evidence="1" id="KW-1133">Transmembrane helix</keyword>
<geneLocation type="plasmid" evidence="2">
    <name>pVPS91</name>
</geneLocation>
<dbReference type="GeneID" id="83585875"/>
<dbReference type="AlphaFoldDB" id="A0A1P8DRK8"/>
<keyword evidence="1" id="KW-0812">Transmembrane</keyword>
<protein>
    <submittedName>
        <fullName evidence="2">Uncharacterized protein</fullName>
    </submittedName>
</protein>
<feature type="transmembrane region" description="Helical" evidence="1">
    <location>
        <begin position="12"/>
        <end position="32"/>
    </location>
</feature>